<keyword evidence="4" id="KW-0699">rRNA-binding</keyword>
<dbReference type="InterPro" id="IPR021131">
    <property type="entry name" value="Ribosomal_uL15/eL18"/>
</dbReference>
<dbReference type="GO" id="GO:0019843">
    <property type="term" value="F:rRNA binding"/>
    <property type="evidence" value="ECO:0007669"/>
    <property type="project" value="UniProtKB-UniRule"/>
</dbReference>
<gene>
    <name evidence="4 8" type="primary">rplO</name>
    <name evidence="8" type="ORF">E6O51_10905</name>
</gene>
<dbReference type="NCBIfam" id="TIGR01071">
    <property type="entry name" value="rplO_bact"/>
    <property type="match status" value="1"/>
</dbReference>
<dbReference type="GO" id="GO:0022625">
    <property type="term" value="C:cytosolic large ribosomal subunit"/>
    <property type="evidence" value="ECO:0007669"/>
    <property type="project" value="TreeGrafter"/>
</dbReference>
<protein>
    <recommendedName>
        <fullName evidence="4">Large ribosomal subunit protein uL15</fullName>
    </recommendedName>
</protein>
<feature type="domain" description="Large ribosomal subunit protein uL15/eL18" evidence="7">
    <location>
        <begin position="77"/>
        <end position="142"/>
    </location>
</feature>
<dbReference type="Pfam" id="PF00828">
    <property type="entry name" value="Ribosomal_L27A"/>
    <property type="match status" value="1"/>
</dbReference>
<comment type="subunit">
    <text evidence="4">Part of the 50S ribosomal subunit.</text>
</comment>
<dbReference type="EMBL" id="SSOD01000007">
    <property type="protein sequence ID" value="THF61320.1"/>
    <property type="molecule type" value="Genomic_DNA"/>
</dbReference>
<accession>A0A4S4AS49</accession>
<dbReference type="InterPro" id="IPR001196">
    <property type="entry name" value="Ribosomal_uL15_CS"/>
</dbReference>
<dbReference type="InterPro" id="IPR036227">
    <property type="entry name" value="Ribosomal_uL15/eL18_sf"/>
</dbReference>
<dbReference type="SUPFAM" id="SSF52080">
    <property type="entry name" value="Ribosomal proteins L15p and L18e"/>
    <property type="match status" value="1"/>
</dbReference>
<evidence type="ECO:0000256" key="5">
    <source>
        <dbReference type="RuleBase" id="RU003888"/>
    </source>
</evidence>
<dbReference type="HAMAP" id="MF_01341">
    <property type="entry name" value="Ribosomal_uL15"/>
    <property type="match status" value="1"/>
</dbReference>
<dbReference type="InterPro" id="IPR030878">
    <property type="entry name" value="Ribosomal_uL15"/>
</dbReference>
<dbReference type="GO" id="GO:0006412">
    <property type="term" value="P:translation"/>
    <property type="evidence" value="ECO:0007669"/>
    <property type="project" value="UniProtKB-UniRule"/>
</dbReference>
<dbReference type="RefSeq" id="WP_136385022.1">
    <property type="nucleotide sequence ID" value="NZ_SSOD01000007.1"/>
</dbReference>
<comment type="function">
    <text evidence="4">Binds to the 23S rRNA.</text>
</comment>
<keyword evidence="4" id="KW-0694">RNA-binding</keyword>
<evidence type="ECO:0000259" key="7">
    <source>
        <dbReference type="Pfam" id="PF00828"/>
    </source>
</evidence>
<name>A0A4S4AS49_9RHOO</name>
<keyword evidence="9" id="KW-1185">Reference proteome</keyword>
<dbReference type="Gene3D" id="3.100.10.10">
    <property type="match status" value="1"/>
</dbReference>
<evidence type="ECO:0000256" key="3">
    <source>
        <dbReference type="ARBA" id="ARBA00023274"/>
    </source>
</evidence>
<organism evidence="8 9">
    <name type="scientific">Pseudothauera rhizosphaerae</name>
    <dbReference type="NCBI Taxonomy" id="2565932"/>
    <lineage>
        <taxon>Bacteria</taxon>
        <taxon>Pseudomonadati</taxon>
        <taxon>Pseudomonadota</taxon>
        <taxon>Betaproteobacteria</taxon>
        <taxon>Rhodocyclales</taxon>
        <taxon>Zoogloeaceae</taxon>
        <taxon>Pseudothauera</taxon>
    </lineage>
</organism>
<evidence type="ECO:0000256" key="6">
    <source>
        <dbReference type="SAM" id="MobiDB-lite"/>
    </source>
</evidence>
<dbReference type="InterPro" id="IPR005749">
    <property type="entry name" value="Ribosomal_uL15_bac-type"/>
</dbReference>
<reference evidence="8 9" key="1">
    <citation type="submission" date="2019-04" db="EMBL/GenBank/DDBJ databases">
        <title>Azoarcus rhizosphaerae sp. nov. isolated from rhizosphere of Ficus religiosa.</title>
        <authorList>
            <person name="Lin S.-Y."/>
            <person name="Hameed A."/>
            <person name="Hsu Y.-H."/>
            <person name="Young C.-C."/>
        </authorList>
    </citation>
    <scope>NUCLEOTIDE SEQUENCE [LARGE SCALE GENOMIC DNA]</scope>
    <source>
        <strain evidence="8 9">CC-YHH848</strain>
    </source>
</reference>
<keyword evidence="3 4" id="KW-0687">Ribonucleoprotein</keyword>
<evidence type="ECO:0000256" key="1">
    <source>
        <dbReference type="ARBA" id="ARBA00007320"/>
    </source>
</evidence>
<evidence type="ECO:0000256" key="4">
    <source>
        <dbReference type="HAMAP-Rule" id="MF_01341"/>
    </source>
</evidence>
<evidence type="ECO:0000313" key="9">
    <source>
        <dbReference type="Proteomes" id="UP000307956"/>
    </source>
</evidence>
<sequence length="146" mass="14977">MRLNDIKPGAGSKSPAKRVGRGIGSGLGKTCGRGHKGQKSRAGGFHKTGFEGGQMPLQRRLPKRGFVSLTGARNVEVRLSELDKLPVEDVDLLVLMQAGVVPADALAAKVVLSGTISRKVNLRGVGATKGARAAIEAAGGSVAVAE</sequence>
<dbReference type="PANTHER" id="PTHR12934">
    <property type="entry name" value="50S RIBOSOMAL PROTEIN L15"/>
    <property type="match status" value="1"/>
</dbReference>
<feature type="region of interest" description="Disordered" evidence="6">
    <location>
        <begin position="1"/>
        <end position="56"/>
    </location>
</feature>
<keyword evidence="2 4" id="KW-0689">Ribosomal protein</keyword>
<dbReference type="PANTHER" id="PTHR12934:SF11">
    <property type="entry name" value="LARGE RIBOSOMAL SUBUNIT PROTEIN UL15M"/>
    <property type="match status" value="1"/>
</dbReference>
<dbReference type="PROSITE" id="PS00475">
    <property type="entry name" value="RIBOSOMAL_L15"/>
    <property type="match status" value="1"/>
</dbReference>
<dbReference type="AlphaFoldDB" id="A0A4S4AS49"/>
<proteinExistence type="inferred from homology"/>
<dbReference type="OrthoDB" id="9810293at2"/>
<dbReference type="Proteomes" id="UP000307956">
    <property type="component" value="Unassembled WGS sequence"/>
</dbReference>
<comment type="caution">
    <text evidence="8">The sequence shown here is derived from an EMBL/GenBank/DDBJ whole genome shotgun (WGS) entry which is preliminary data.</text>
</comment>
<comment type="similarity">
    <text evidence="1 4 5">Belongs to the universal ribosomal protein uL15 family.</text>
</comment>
<feature type="compositionally biased region" description="Gly residues" evidence="6">
    <location>
        <begin position="21"/>
        <end position="31"/>
    </location>
</feature>
<dbReference type="GO" id="GO:0003735">
    <property type="term" value="F:structural constituent of ribosome"/>
    <property type="evidence" value="ECO:0007669"/>
    <property type="project" value="InterPro"/>
</dbReference>
<evidence type="ECO:0000313" key="8">
    <source>
        <dbReference type="EMBL" id="THF61320.1"/>
    </source>
</evidence>
<evidence type="ECO:0000256" key="2">
    <source>
        <dbReference type="ARBA" id="ARBA00022980"/>
    </source>
</evidence>